<dbReference type="HOGENOM" id="CLU_160179_0_0_1"/>
<evidence type="ECO:0000313" key="2">
    <source>
        <dbReference type="EMBL" id="KEQ59609.1"/>
    </source>
</evidence>
<name>A0A074VKL1_AURM1</name>
<dbReference type="AlphaFoldDB" id="A0A074VKL1"/>
<dbReference type="EMBL" id="KL584847">
    <property type="protein sequence ID" value="KEQ59609.1"/>
    <property type="molecule type" value="Genomic_DNA"/>
</dbReference>
<protein>
    <submittedName>
        <fullName evidence="2">Uncharacterized protein</fullName>
    </submittedName>
</protein>
<accession>A0A074VKL1</accession>
<organism evidence="2 3">
    <name type="scientific">Aureobasidium melanogenum (strain CBS 110374)</name>
    <name type="common">Aureobasidium pullulans var. melanogenum</name>
    <dbReference type="NCBI Taxonomy" id="1043003"/>
    <lineage>
        <taxon>Eukaryota</taxon>
        <taxon>Fungi</taxon>
        <taxon>Dikarya</taxon>
        <taxon>Ascomycota</taxon>
        <taxon>Pezizomycotina</taxon>
        <taxon>Dothideomycetes</taxon>
        <taxon>Dothideomycetidae</taxon>
        <taxon>Dothideales</taxon>
        <taxon>Saccotheciaceae</taxon>
        <taxon>Aureobasidium</taxon>
    </lineage>
</organism>
<gene>
    <name evidence="2" type="ORF">M437DRAFT_78055</name>
</gene>
<sequence length="105" mass="11595">MFPALQPSRPKYPPSQNPQRPNFQQTRPVSHDTSKPMSQIEAMPPNVSNPPQASPYNPATCHPVFFSNSFHKPPFSIPLVPSSGFHPSATGYIFNSNKPTPPTKL</sequence>
<evidence type="ECO:0000256" key="1">
    <source>
        <dbReference type="SAM" id="MobiDB-lite"/>
    </source>
</evidence>
<dbReference type="GeneID" id="63920306"/>
<feature type="region of interest" description="Disordered" evidence="1">
    <location>
        <begin position="1"/>
        <end position="55"/>
    </location>
</feature>
<evidence type="ECO:0000313" key="3">
    <source>
        <dbReference type="Proteomes" id="UP000030672"/>
    </source>
</evidence>
<dbReference type="RefSeq" id="XP_040876632.1">
    <property type="nucleotide sequence ID" value="XM_041026933.1"/>
</dbReference>
<feature type="compositionally biased region" description="Polar residues" evidence="1">
    <location>
        <begin position="17"/>
        <end position="28"/>
    </location>
</feature>
<dbReference type="STRING" id="1043003.A0A074VKL1"/>
<keyword evidence="3" id="KW-1185">Reference proteome</keyword>
<proteinExistence type="predicted"/>
<reference evidence="2 3" key="1">
    <citation type="journal article" date="2014" name="BMC Genomics">
        <title>Genome sequencing of four Aureobasidium pullulans varieties: biotechnological potential, stress tolerance, and description of new species.</title>
        <authorList>
            <person name="Gostin Ar C."/>
            <person name="Ohm R.A."/>
            <person name="Kogej T."/>
            <person name="Sonjak S."/>
            <person name="Turk M."/>
            <person name="Zajc J."/>
            <person name="Zalar P."/>
            <person name="Grube M."/>
            <person name="Sun H."/>
            <person name="Han J."/>
            <person name="Sharma A."/>
            <person name="Chiniquy J."/>
            <person name="Ngan C.Y."/>
            <person name="Lipzen A."/>
            <person name="Barry K."/>
            <person name="Grigoriev I.V."/>
            <person name="Gunde-Cimerman N."/>
        </authorList>
    </citation>
    <scope>NUCLEOTIDE SEQUENCE [LARGE SCALE GENOMIC DNA]</scope>
    <source>
        <strain evidence="2 3">CBS 110374</strain>
    </source>
</reference>
<dbReference type="Proteomes" id="UP000030672">
    <property type="component" value="Unassembled WGS sequence"/>
</dbReference>